<dbReference type="EMBL" id="BARS01050214">
    <property type="protein sequence ID" value="GAG46328.1"/>
    <property type="molecule type" value="Genomic_DNA"/>
</dbReference>
<protein>
    <submittedName>
        <fullName evidence="1">Uncharacterized protein</fullName>
    </submittedName>
</protein>
<sequence length="129" mass="14725">NDRIPHQRAVSIILNFAFKNNAKEIFVENEKIGKVLKKQSEGNDEIGGIKIPFKEVPSKGQDKFIRATPMATYCENERVFFPKDVWWIAPYERNLTTFPSGAEDEDVDCTSYAQHMEKTTSIADALAQR</sequence>
<feature type="non-terminal residue" evidence="1">
    <location>
        <position position="1"/>
    </location>
</feature>
<comment type="caution">
    <text evidence="1">The sequence shown here is derived from an EMBL/GenBank/DDBJ whole genome shotgun (WGS) entry which is preliminary data.</text>
</comment>
<proteinExistence type="predicted"/>
<organism evidence="1">
    <name type="scientific">marine sediment metagenome</name>
    <dbReference type="NCBI Taxonomy" id="412755"/>
    <lineage>
        <taxon>unclassified sequences</taxon>
        <taxon>metagenomes</taxon>
        <taxon>ecological metagenomes</taxon>
    </lineage>
</organism>
<evidence type="ECO:0000313" key="1">
    <source>
        <dbReference type="EMBL" id="GAG46328.1"/>
    </source>
</evidence>
<gene>
    <name evidence="1" type="ORF">S01H1_75006</name>
</gene>
<accession>X0YC69</accession>
<reference evidence="1" key="1">
    <citation type="journal article" date="2014" name="Front. Microbiol.">
        <title>High frequency of phylogenetically diverse reductive dehalogenase-homologous genes in deep subseafloor sedimentary metagenomes.</title>
        <authorList>
            <person name="Kawai M."/>
            <person name="Futagami T."/>
            <person name="Toyoda A."/>
            <person name="Takaki Y."/>
            <person name="Nishi S."/>
            <person name="Hori S."/>
            <person name="Arai W."/>
            <person name="Tsubouchi T."/>
            <person name="Morono Y."/>
            <person name="Uchiyama I."/>
            <person name="Ito T."/>
            <person name="Fujiyama A."/>
            <person name="Inagaki F."/>
            <person name="Takami H."/>
        </authorList>
    </citation>
    <scope>NUCLEOTIDE SEQUENCE</scope>
    <source>
        <strain evidence="1">Expedition CK06-06</strain>
    </source>
</reference>
<name>X0YC69_9ZZZZ</name>
<dbReference type="AlphaFoldDB" id="X0YC69"/>